<dbReference type="EMBL" id="GBXM01008321">
    <property type="protein sequence ID" value="JAI00257.1"/>
    <property type="molecule type" value="Transcribed_RNA"/>
</dbReference>
<name>A0A0E9XCW0_ANGAN</name>
<reference evidence="1" key="2">
    <citation type="journal article" date="2015" name="Fish Shellfish Immunol.">
        <title>Early steps in the European eel (Anguilla anguilla)-Vibrio vulnificus interaction in the gills: Role of the RtxA13 toxin.</title>
        <authorList>
            <person name="Callol A."/>
            <person name="Pajuelo D."/>
            <person name="Ebbesson L."/>
            <person name="Teles M."/>
            <person name="MacKenzie S."/>
            <person name="Amaro C."/>
        </authorList>
    </citation>
    <scope>NUCLEOTIDE SEQUENCE</scope>
</reference>
<protein>
    <submittedName>
        <fullName evidence="1">Uncharacterized protein</fullName>
    </submittedName>
</protein>
<organism evidence="1">
    <name type="scientific">Anguilla anguilla</name>
    <name type="common">European freshwater eel</name>
    <name type="synonym">Muraena anguilla</name>
    <dbReference type="NCBI Taxonomy" id="7936"/>
    <lineage>
        <taxon>Eukaryota</taxon>
        <taxon>Metazoa</taxon>
        <taxon>Chordata</taxon>
        <taxon>Craniata</taxon>
        <taxon>Vertebrata</taxon>
        <taxon>Euteleostomi</taxon>
        <taxon>Actinopterygii</taxon>
        <taxon>Neopterygii</taxon>
        <taxon>Teleostei</taxon>
        <taxon>Anguilliformes</taxon>
        <taxon>Anguillidae</taxon>
        <taxon>Anguilla</taxon>
    </lineage>
</organism>
<proteinExistence type="predicted"/>
<sequence>MYTFSPILPYTVWPQCSPDKRENSTQKM</sequence>
<evidence type="ECO:0000313" key="1">
    <source>
        <dbReference type="EMBL" id="JAI00257.1"/>
    </source>
</evidence>
<reference evidence="1" key="1">
    <citation type="submission" date="2014-11" db="EMBL/GenBank/DDBJ databases">
        <authorList>
            <person name="Amaro Gonzalez C."/>
        </authorList>
    </citation>
    <scope>NUCLEOTIDE SEQUENCE</scope>
</reference>
<dbReference type="AlphaFoldDB" id="A0A0E9XCW0"/>
<accession>A0A0E9XCW0</accession>